<feature type="chain" id="PRO_5021801026" evidence="1">
    <location>
        <begin position="25"/>
        <end position="369"/>
    </location>
</feature>
<dbReference type="Proteomes" id="UP000320811">
    <property type="component" value="Unassembled WGS sequence"/>
</dbReference>
<dbReference type="AlphaFoldDB" id="A0A561Q4V0"/>
<comment type="caution">
    <text evidence="2">The sequence shown here is derived from an EMBL/GenBank/DDBJ whole genome shotgun (WGS) entry which is preliminary data.</text>
</comment>
<evidence type="ECO:0000256" key="1">
    <source>
        <dbReference type="SAM" id="SignalP"/>
    </source>
</evidence>
<name>A0A561Q4V0_9BACT</name>
<evidence type="ECO:0000313" key="2">
    <source>
        <dbReference type="EMBL" id="TWF45397.1"/>
    </source>
</evidence>
<dbReference type="EMBL" id="VIWO01000001">
    <property type="protein sequence ID" value="TWF45397.1"/>
    <property type="molecule type" value="Genomic_DNA"/>
</dbReference>
<evidence type="ECO:0000313" key="3">
    <source>
        <dbReference type="Proteomes" id="UP000320811"/>
    </source>
</evidence>
<keyword evidence="3" id="KW-1185">Reference proteome</keyword>
<feature type="signal peptide" evidence="1">
    <location>
        <begin position="1"/>
        <end position="24"/>
    </location>
</feature>
<keyword evidence="1" id="KW-0732">Signal</keyword>
<accession>A0A561Q4V0</accession>
<proteinExistence type="predicted"/>
<gene>
    <name evidence="2" type="ORF">FHW36_1011327</name>
</gene>
<organism evidence="2 3">
    <name type="scientific">Chitinophaga polysaccharea</name>
    <dbReference type="NCBI Taxonomy" id="1293035"/>
    <lineage>
        <taxon>Bacteria</taxon>
        <taxon>Pseudomonadati</taxon>
        <taxon>Bacteroidota</taxon>
        <taxon>Chitinophagia</taxon>
        <taxon>Chitinophagales</taxon>
        <taxon>Chitinophagaceae</taxon>
        <taxon>Chitinophaga</taxon>
    </lineage>
</organism>
<dbReference type="OrthoDB" id="633506at2"/>
<sequence length="369" mass="41360">MTKYRSLLAGAWLLCFLSAVKLHAQVVMTVQVPPTGIMQQSQLWNMVLTNSYTYPVRVLVMMRLSDAISGQPVLTGISGDVQLAPGAKQLQWKDMGPVQYEYLSPVTDRRENALLPPGSYNVCYSVVLNNDSHHQAPATEDCRRFTVEPMSPPLLNTPANSEVVETPLPQFTWIPPAPLNLFTDLNYDMVLVEVTDNQSAEEAVQTNMPVYRVSNLHQPFLSYPAGAPVLDTGITYAWMITANNARQFAAQTSTWTFRMKQPGRVLHDDVSAYVQMKRERNTVINCGNTLKCSYVNDAADANVNYEVLSLEDNNRVVRHGIIALEPGTNMIALPLERGSRLSTGKLYVFRFTNGRAENWEVKFIYHPES</sequence>
<protein>
    <submittedName>
        <fullName evidence="2">Uncharacterized protein</fullName>
    </submittedName>
</protein>
<reference evidence="2 3" key="1">
    <citation type="submission" date="2019-06" db="EMBL/GenBank/DDBJ databases">
        <title>Sorghum-associated microbial communities from plants grown in Nebraska, USA.</title>
        <authorList>
            <person name="Schachtman D."/>
        </authorList>
    </citation>
    <scope>NUCLEOTIDE SEQUENCE [LARGE SCALE GENOMIC DNA]</scope>
    <source>
        <strain evidence="2 3">1209</strain>
    </source>
</reference>
<dbReference type="RefSeq" id="WP_145664172.1">
    <property type="nucleotide sequence ID" value="NZ_VIWO01000001.1"/>
</dbReference>